<accession>A0A2T7NFE3</accession>
<dbReference type="Gene3D" id="1.10.750.20">
    <property type="entry name" value="SOCS box"/>
    <property type="match status" value="1"/>
</dbReference>
<dbReference type="SMART" id="SM00969">
    <property type="entry name" value="SOCS_box"/>
    <property type="match status" value="1"/>
</dbReference>
<dbReference type="InterPro" id="IPR002110">
    <property type="entry name" value="Ankyrin_rpt"/>
</dbReference>
<evidence type="ECO:0000259" key="5">
    <source>
        <dbReference type="PROSITE" id="PS50225"/>
    </source>
</evidence>
<evidence type="ECO:0000256" key="2">
    <source>
        <dbReference type="ARBA" id="ARBA00022737"/>
    </source>
</evidence>
<name>A0A2T7NFE3_POMCA</name>
<comment type="caution">
    <text evidence="6">The sequence shown here is derived from an EMBL/GenBank/DDBJ whole genome shotgun (WGS) entry which is preliminary data.</text>
</comment>
<keyword evidence="3 4" id="KW-0040">ANK repeat</keyword>
<dbReference type="GO" id="GO:0045732">
    <property type="term" value="P:positive regulation of protein catabolic process"/>
    <property type="evidence" value="ECO:0007669"/>
    <property type="project" value="TreeGrafter"/>
</dbReference>
<feature type="repeat" description="ANK" evidence="4">
    <location>
        <begin position="44"/>
        <end position="76"/>
    </location>
</feature>
<proteinExistence type="inferred from homology"/>
<dbReference type="OMA" id="MTHELEE"/>
<dbReference type="OrthoDB" id="194358at2759"/>
<comment type="similarity">
    <text evidence="1">Belongs to the ankyrin SOCS box (ASB) family.</text>
</comment>
<dbReference type="InterPro" id="IPR001496">
    <property type="entry name" value="SOCS_box"/>
</dbReference>
<dbReference type="Proteomes" id="UP000245119">
    <property type="component" value="Linkage Group LG13"/>
</dbReference>
<dbReference type="InterPro" id="IPR036036">
    <property type="entry name" value="SOCS_box-like_dom_sf"/>
</dbReference>
<feature type="domain" description="SOCS box" evidence="5">
    <location>
        <begin position="230"/>
        <end position="275"/>
    </location>
</feature>
<gene>
    <name evidence="6" type="ORF">C0Q70_20393</name>
</gene>
<dbReference type="AlphaFoldDB" id="A0A2T7NFE3"/>
<evidence type="ECO:0000313" key="7">
    <source>
        <dbReference type="Proteomes" id="UP000245119"/>
    </source>
</evidence>
<dbReference type="EMBL" id="PZQS01000013">
    <property type="protein sequence ID" value="PVD19899.1"/>
    <property type="molecule type" value="Genomic_DNA"/>
</dbReference>
<feature type="repeat" description="ANK" evidence="4">
    <location>
        <begin position="111"/>
        <end position="143"/>
    </location>
</feature>
<evidence type="ECO:0000256" key="1">
    <source>
        <dbReference type="ARBA" id="ARBA00005949"/>
    </source>
</evidence>
<dbReference type="SUPFAM" id="SSF158235">
    <property type="entry name" value="SOCS box-like"/>
    <property type="match status" value="1"/>
</dbReference>
<dbReference type="PANTHER" id="PTHR24136:SF15">
    <property type="entry name" value="ANK_REP_REGION DOMAIN-CONTAINING PROTEIN"/>
    <property type="match status" value="1"/>
</dbReference>
<dbReference type="PROSITE" id="PS50088">
    <property type="entry name" value="ANK_REPEAT"/>
    <property type="match status" value="3"/>
</dbReference>
<dbReference type="Pfam" id="PF07525">
    <property type="entry name" value="SOCS_box"/>
    <property type="match status" value="1"/>
</dbReference>
<dbReference type="CDD" id="cd03716">
    <property type="entry name" value="SOCS_ASB_like"/>
    <property type="match status" value="1"/>
</dbReference>
<dbReference type="SUPFAM" id="SSF48403">
    <property type="entry name" value="Ankyrin repeat"/>
    <property type="match status" value="1"/>
</dbReference>
<dbReference type="PROSITE" id="PS50225">
    <property type="entry name" value="SOCS"/>
    <property type="match status" value="1"/>
</dbReference>
<dbReference type="InterPro" id="IPR036770">
    <property type="entry name" value="Ankyrin_rpt-contain_sf"/>
</dbReference>
<dbReference type="GO" id="GO:0016567">
    <property type="term" value="P:protein ubiquitination"/>
    <property type="evidence" value="ECO:0007669"/>
    <property type="project" value="TreeGrafter"/>
</dbReference>
<dbReference type="InterPro" id="IPR051573">
    <property type="entry name" value="Ankyrin-SOCS_box_domain"/>
</dbReference>
<dbReference type="PROSITE" id="PS50297">
    <property type="entry name" value="ANK_REP_REGION"/>
    <property type="match status" value="2"/>
</dbReference>
<dbReference type="STRING" id="400727.A0A2T7NFE3"/>
<keyword evidence="2" id="KW-0677">Repeat</keyword>
<protein>
    <recommendedName>
        <fullName evidence="5">SOCS box domain-containing protein</fullName>
    </recommendedName>
</protein>
<evidence type="ECO:0000256" key="3">
    <source>
        <dbReference type="ARBA" id="ARBA00023043"/>
    </source>
</evidence>
<sequence>MATLQDLEVMLCEAIATGNFPCLKRLVNSGIGCNAVLHSPLHWESTTVLSTAAYAGNIQMVKYLVETGASVNLQDPGLRRNALHWASMGPSTTIVKYLLKQGADINALDRDNMSPLLQAAVHRHQSAVQALVLAGADVHQVDRLRCSALHYAAFHGDPIAVAALVQAGCIHNNSIFGKGTPLANLISHGDLQNIQLLLAAGYQLLTTDLEIVSELSEDCPIKYLVKNHFSQAASLKHHCRVFIRSCVKGANLHKSLKELPLPPCLIRYLLLEPLMENENSIKEEVGITLNG</sequence>
<keyword evidence="7" id="KW-1185">Reference proteome</keyword>
<dbReference type="Gene3D" id="1.25.40.20">
    <property type="entry name" value="Ankyrin repeat-containing domain"/>
    <property type="match status" value="1"/>
</dbReference>
<dbReference type="SMART" id="SM00248">
    <property type="entry name" value="ANK"/>
    <property type="match status" value="5"/>
</dbReference>
<dbReference type="Pfam" id="PF12796">
    <property type="entry name" value="Ank_2"/>
    <property type="match status" value="1"/>
</dbReference>
<organism evidence="6 7">
    <name type="scientific">Pomacea canaliculata</name>
    <name type="common">Golden apple snail</name>
    <dbReference type="NCBI Taxonomy" id="400727"/>
    <lineage>
        <taxon>Eukaryota</taxon>
        <taxon>Metazoa</taxon>
        <taxon>Spiralia</taxon>
        <taxon>Lophotrochozoa</taxon>
        <taxon>Mollusca</taxon>
        <taxon>Gastropoda</taxon>
        <taxon>Caenogastropoda</taxon>
        <taxon>Architaenioglossa</taxon>
        <taxon>Ampullarioidea</taxon>
        <taxon>Ampullariidae</taxon>
        <taxon>Pomacea</taxon>
    </lineage>
</organism>
<feature type="repeat" description="ANK" evidence="4">
    <location>
        <begin position="78"/>
        <end position="110"/>
    </location>
</feature>
<evidence type="ECO:0000256" key="4">
    <source>
        <dbReference type="PROSITE-ProRule" id="PRU00023"/>
    </source>
</evidence>
<dbReference type="GO" id="GO:0035556">
    <property type="term" value="P:intracellular signal transduction"/>
    <property type="evidence" value="ECO:0007669"/>
    <property type="project" value="InterPro"/>
</dbReference>
<dbReference type="PANTHER" id="PTHR24136">
    <property type="entry name" value="SOWAH (DROSOPHILA) HOMOLOG"/>
    <property type="match status" value="1"/>
</dbReference>
<evidence type="ECO:0000313" key="6">
    <source>
        <dbReference type="EMBL" id="PVD19899.1"/>
    </source>
</evidence>
<reference evidence="6 7" key="1">
    <citation type="submission" date="2018-04" db="EMBL/GenBank/DDBJ databases">
        <title>The genome of golden apple snail Pomacea canaliculata provides insight into stress tolerance and invasive adaptation.</title>
        <authorList>
            <person name="Liu C."/>
            <person name="Liu B."/>
            <person name="Ren Y."/>
            <person name="Zhang Y."/>
            <person name="Wang H."/>
            <person name="Li S."/>
            <person name="Jiang F."/>
            <person name="Yin L."/>
            <person name="Zhang G."/>
            <person name="Qian W."/>
            <person name="Fan W."/>
        </authorList>
    </citation>
    <scope>NUCLEOTIDE SEQUENCE [LARGE SCALE GENOMIC DNA]</scope>
    <source>
        <strain evidence="6">SZHN2017</strain>
        <tissue evidence="6">Muscle</tissue>
    </source>
</reference>